<reference evidence="1 2" key="1">
    <citation type="submission" date="2024-03" db="EMBL/GenBank/DDBJ databases">
        <title>Isolation and characterization of a phage collection against Pseudomonas putida.</title>
        <authorList>
            <person name="Brauer A."/>
            <person name="Rosendahl S."/>
            <person name="Kangsep A."/>
            <person name="Rikberg R."/>
            <person name="Lewanczyk A.C."/>
            <person name="Horak R."/>
            <person name="Tamman H."/>
        </authorList>
    </citation>
    <scope>NUCLEOTIDE SEQUENCE [LARGE SCALE GENOMIC DNA]</scope>
</reference>
<name>A0AAX4MWS0_9CAUD</name>
<gene>
    <name evidence="1" type="ORF">Amme3_00152</name>
</gene>
<keyword evidence="2" id="KW-1185">Reference proteome</keyword>
<proteinExistence type="predicted"/>
<evidence type="ECO:0000313" key="1">
    <source>
        <dbReference type="EMBL" id="WYV99148.1"/>
    </source>
</evidence>
<dbReference type="Proteomes" id="UP001438490">
    <property type="component" value="Segment"/>
</dbReference>
<accession>A0AAX4MWS0</accession>
<protein>
    <submittedName>
        <fullName evidence="1">Uncharacterized protein</fullName>
    </submittedName>
</protein>
<organism evidence="1 2">
    <name type="scientific">Pseudomonas phage vB_PpuM-Amme-3</name>
    <dbReference type="NCBI Taxonomy" id="3132617"/>
    <lineage>
        <taxon>Viruses</taxon>
        <taxon>Duplodnaviria</taxon>
        <taxon>Heunggongvirae</taxon>
        <taxon>Uroviricota</taxon>
        <taxon>Caudoviricetes</taxon>
        <taxon>Vandenendeviridae</taxon>
        <taxon>Gorskivirinae</taxon>
        <taxon>Tartuvirus</taxon>
        <taxon>Tartuvirus amme3</taxon>
    </lineage>
</organism>
<sequence>MITVNAKPATLEFKGHRKGTLLQSKEDYKDGKNIYLVLRDSPIGSEIYAVRLVSGGGFHSHLFEVCTSISHDLVELFHGELVIKNG</sequence>
<dbReference type="EMBL" id="PP496413">
    <property type="protein sequence ID" value="WYV99148.1"/>
    <property type="molecule type" value="Genomic_DNA"/>
</dbReference>
<evidence type="ECO:0000313" key="2">
    <source>
        <dbReference type="Proteomes" id="UP001438490"/>
    </source>
</evidence>